<reference evidence="2 3" key="1">
    <citation type="submission" date="2020-08" db="EMBL/GenBank/DDBJ databases">
        <title>Sequencing the genomes of 1000 actinobacteria strains.</title>
        <authorList>
            <person name="Klenk H.-P."/>
        </authorList>
    </citation>
    <scope>NUCLEOTIDE SEQUENCE [LARGE SCALE GENOMIC DNA]</scope>
    <source>
        <strain evidence="2 3">DSM 43582</strain>
    </source>
</reference>
<feature type="transmembrane region" description="Helical" evidence="1">
    <location>
        <begin position="262"/>
        <end position="281"/>
    </location>
</feature>
<dbReference type="RefSeq" id="WP_306307769.1">
    <property type="nucleotide sequence ID" value="NZ_JACHIT010000001.1"/>
</dbReference>
<keyword evidence="3" id="KW-1185">Reference proteome</keyword>
<protein>
    <submittedName>
        <fullName evidence="2">Tight adherence protein B</fullName>
    </submittedName>
</protein>
<comment type="caution">
    <text evidence="2">The sequence shown here is derived from an EMBL/GenBank/DDBJ whole genome shotgun (WGS) entry which is preliminary data.</text>
</comment>
<evidence type="ECO:0000313" key="2">
    <source>
        <dbReference type="EMBL" id="MBB5913392.1"/>
    </source>
</evidence>
<evidence type="ECO:0000256" key="1">
    <source>
        <dbReference type="SAM" id="Phobius"/>
    </source>
</evidence>
<name>A0A7W9PC53_9NOCA</name>
<gene>
    <name evidence="2" type="ORF">BJY24_002259</name>
</gene>
<dbReference type="Proteomes" id="UP000540412">
    <property type="component" value="Unassembled WGS sequence"/>
</dbReference>
<organism evidence="2 3">
    <name type="scientific">Nocardia transvalensis</name>
    <dbReference type="NCBI Taxonomy" id="37333"/>
    <lineage>
        <taxon>Bacteria</taxon>
        <taxon>Bacillati</taxon>
        <taxon>Actinomycetota</taxon>
        <taxon>Actinomycetes</taxon>
        <taxon>Mycobacteriales</taxon>
        <taxon>Nocardiaceae</taxon>
        <taxon>Nocardia</taxon>
    </lineage>
</organism>
<dbReference type="PANTHER" id="PTHR35007:SF4">
    <property type="entry name" value="CONSERVED TRANSMEMBRANE PROTEIN-RELATED"/>
    <property type="match status" value="1"/>
</dbReference>
<keyword evidence="1" id="KW-0472">Membrane</keyword>
<feature type="transmembrane region" description="Helical" evidence="1">
    <location>
        <begin position="65"/>
        <end position="98"/>
    </location>
</feature>
<sequence>MTAVGVGLLAQAYPSAHGIVGARQMSAVLGCLAVALAVLPDAAARRRFARVLGRVRSAWKVPSRLVFRVGVGLGVAGAAVMGIGPLLAIVVVVATVFVRRRQAGSDRRQAAECAALVEGLETVVGELRVGAHPSAAAATAASEVGGSAGRAFAVCSARGRLGGSAAAGLRDPESVIATELARVADAWQVAERHGLALADLLAAMRADLVSRSRFRARTVAALAGARATAAVLAALPLLGIALGQLIGAAPLQVLLTSGPGTVLLPLGTSLACAGVLWTEVITRKVLT</sequence>
<keyword evidence="1" id="KW-1133">Transmembrane helix</keyword>
<dbReference type="PANTHER" id="PTHR35007">
    <property type="entry name" value="INTEGRAL MEMBRANE PROTEIN-RELATED"/>
    <property type="match status" value="1"/>
</dbReference>
<dbReference type="AlphaFoldDB" id="A0A7W9PC53"/>
<proteinExistence type="predicted"/>
<dbReference type="GO" id="GO:0005886">
    <property type="term" value="C:plasma membrane"/>
    <property type="evidence" value="ECO:0007669"/>
    <property type="project" value="UniProtKB-SubCell"/>
</dbReference>
<evidence type="ECO:0000313" key="3">
    <source>
        <dbReference type="Proteomes" id="UP000540412"/>
    </source>
</evidence>
<keyword evidence="1" id="KW-0812">Transmembrane</keyword>
<feature type="transmembrane region" description="Helical" evidence="1">
    <location>
        <begin position="219"/>
        <end position="242"/>
    </location>
</feature>
<accession>A0A7W9PC53</accession>
<dbReference type="EMBL" id="JACHIT010000001">
    <property type="protein sequence ID" value="MBB5913392.1"/>
    <property type="molecule type" value="Genomic_DNA"/>
</dbReference>